<evidence type="ECO:0000256" key="19">
    <source>
        <dbReference type="ARBA" id="ARBA00036481"/>
    </source>
</evidence>
<keyword evidence="12" id="KW-0472">Membrane</keyword>
<evidence type="ECO:0000256" key="12">
    <source>
        <dbReference type="ARBA" id="ARBA00023136"/>
    </source>
</evidence>
<dbReference type="Gene3D" id="3.40.50.11660">
    <property type="entry name" value="Glycosyl transferase family 10, C-terminal domain"/>
    <property type="match status" value="1"/>
</dbReference>
<keyword evidence="13" id="KW-1015">Disulfide bond</keyword>
<dbReference type="Pfam" id="PF00852">
    <property type="entry name" value="Glyco_transf_10"/>
    <property type="match status" value="1"/>
</dbReference>
<evidence type="ECO:0000256" key="26">
    <source>
        <dbReference type="SAM" id="SignalP"/>
    </source>
</evidence>
<comment type="catalytic activity">
    <reaction evidence="17">
        <text>an alpha-Neu5Ac-(2-&gt;3)-beta-D-Gal-(1-&gt;4)-beta-D-GlcNAc-(1-&gt;3)-beta-D-Gal-(1-&gt;4)-beta-D-GlcNAc derivative + GDP-beta-L-fucose = an alpha-Neu5Ac-(2-&gt;3)-beta-D-Gal-(1-&gt;4)-beta-D-GlcNAc-(1-&gt;3)-beta-D-Gal-(1-&gt;4)-[alpha-L-Fuc-(1-&gt;3)]-beta-D-GlcNAc derivative + GDP + H(+)</text>
        <dbReference type="Rhea" id="RHEA:68044"/>
        <dbReference type="ChEBI" id="CHEBI:15378"/>
        <dbReference type="ChEBI" id="CHEBI:57273"/>
        <dbReference type="ChEBI" id="CHEBI:58189"/>
        <dbReference type="ChEBI" id="CHEBI:145343"/>
        <dbReference type="ChEBI" id="CHEBI:176900"/>
    </reaction>
    <physiologicalReaction direction="left-to-right" evidence="17">
        <dbReference type="Rhea" id="RHEA:68045"/>
    </physiologicalReaction>
</comment>
<dbReference type="Proteomes" id="UP000824540">
    <property type="component" value="Unassembled WGS sequence"/>
</dbReference>
<proteinExistence type="inferred from homology"/>
<evidence type="ECO:0000256" key="21">
    <source>
        <dbReference type="ARBA" id="ARBA00037848"/>
    </source>
</evidence>
<dbReference type="InterPro" id="IPR001503">
    <property type="entry name" value="Glyco_trans_10"/>
</dbReference>
<evidence type="ECO:0000256" key="15">
    <source>
        <dbReference type="ARBA" id="ARBA00029329"/>
    </source>
</evidence>
<comment type="catalytic activity">
    <reaction evidence="16">
        <text>alpha-D-galactosyl-(1-&gt;3)-beta-D-galactosyl-(1-&gt;4)-N-acetyl-beta-D-glucosaminyl-(1-&gt;3)-beta-D-galactosyl-(1-&gt;4)-beta-D-glucosyl-(1&lt;-&gt;1')-ceramide + GDP-beta-L-fucose = a neolactoside IV(3)-alpha-Gal,III(3)-alpha-Fuc-nLc4Cer + GDP + H(+)</text>
        <dbReference type="Rhea" id="RHEA:48380"/>
        <dbReference type="ChEBI" id="CHEBI:15378"/>
        <dbReference type="ChEBI" id="CHEBI:57273"/>
        <dbReference type="ChEBI" id="CHEBI:58189"/>
        <dbReference type="ChEBI" id="CHEBI:90380"/>
        <dbReference type="ChEBI" id="CHEBI:90381"/>
    </reaction>
    <physiologicalReaction direction="left-to-right" evidence="16">
        <dbReference type="Rhea" id="RHEA:48381"/>
    </physiologicalReaction>
</comment>
<gene>
    <name evidence="29" type="ORF">JZ751_007452</name>
</gene>
<dbReference type="GO" id="GO:0017083">
    <property type="term" value="F:4-galactosyl-N-acetylglucosaminide 3-alpha-L-fucosyltransferase activity"/>
    <property type="evidence" value="ECO:0007669"/>
    <property type="project" value="UniProtKB-EC"/>
</dbReference>
<evidence type="ECO:0000256" key="16">
    <source>
        <dbReference type="ARBA" id="ARBA00036053"/>
    </source>
</evidence>
<evidence type="ECO:0000256" key="23">
    <source>
        <dbReference type="ARBA" id="ARBA00043838"/>
    </source>
</evidence>
<evidence type="ECO:0000256" key="14">
    <source>
        <dbReference type="ARBA" id="ARBA00023180"/>
    </source>
</evidence>
<reference evidence="29" key="1">
    <citation type="thesis" date="2021" institute="BYU ScholarsArchive" country="Provo, UT, USA">
        <title>Applications of and Algorithms for Genome Assembly and Genomic Analyses with an Emphasis on Marine Teleosts.</title>
        <authorList>
            <person name="Pickett B.D."/>
        </authorList>
    </citation>
    <scope>NUCLEOTIDE SEQUENCE</scope>
    <source>
        <strain evidence="29">HI-2016</strain>
    </source>
</reference>
<evidence type="ECO:0000256" key="24">
    <source>
        <dbReference type="RuleBase" id="RU003832"/>
    </source>
</evidence>
<comment type="caution">
    <text evidence="29">The sequence shown here is derived from an EMBL/GenBank/DDBJ whole genome shotgun (WGS) entry which is preliminary data.</text>
</comment>
<keyword evidence="8" id="KW-0735">Signal-anchor</keyword>
<organism evidence="29 30">
    <name type="scientific">Albula glossodonta</name>
    <name type="common">roundjaw bonefish</name>
    <dbReference type="NCBI Taxonomy" id="121402"/>
    <lineage>
        <taxon>Eukaryota</taxon>
        <taxon>Metazoa</taxon>
        <taxon>Chordata</taxon>
        <taxon>Craniata</taxon>
        <taxon>Vertebrata</taxon>
        <taxon>Euteleostomi</taxon>
        <taxon>Actinopterygii</taxon>
        <taxon>Neopterygii</taxon>
        <taxon>Teleostei</taxon>
        <taxon>Albuliformes</taxon>
        <taxon>Albulidae</taxon>
        <taxon>Albula</taxon>
    </lineage>
</organism>
<accession>A0A8T2N2D0</accession>
<evidence type="ECO:0000259" key="28">
    <source>
        <dbReference type="Pfam" id="PF17039"/>
    </source>
</evidence>
<dbReference type="Pfam" id="PF17039">
    <property type="entry name" value="Glyco_tran_10_N"/>
    <property type="match status" value="1"/>
</dbReference>
<dbReference type="GO" id="GO:0032580">
    <property type="term" value="C:Golgi cisterna membrane"/>
    <property type="evidence" value="ECO:0007669"/>
    <property type="project" value="UniProtKB-SubCell"/>
</dbReference>
<evidence type="ECO:0000313" key="30">
    <source>
        <dbReference type="Proteomes" id="UP000824540"/>
    </source>
</evidence>
<dbReference type="AlphaFoldDB" id="A0A8T2N2D0"/>
<evidence type="ECO:0000256" key="9">
    <source>
        <dbReference type="ARBA" id="ARBA00022989"/>
    </source>
</evidence>
<evidence type="ECO:0000256" key="25">
    <source>
        <dbReference type="SAM" id="MobiDB-lite"/>
    </source>
</evidence>
<comment type="catalytic activity">
    <reaction evidence="23">
        <text>an alpha-L-Fuc-(1-&gt;2)-beta-D-Gal-(1-&gt;4)-beta-D-GlcNAc derivative + GDP-beta-L-fucose = an alpha-L-Fuc-(1-&gt;2)-beta-D-Gal-(1-&gt;4)-[alpha-L-Fuc-(1-&gt;3)]-beta-D-GlcNAc derivative + GDP + H(+)</text>
        <dbReference type="Rhea" id="RHEA:77191"/>
        <dbReference type="ChEBI" id="CHEBI:15378"/>
        <dbReference type="ChEBI" id="CHEBI:57273"/>
        <dbReference type="ChEBI" id="CHEBI:58189"/>
        <dbReference type="ChEBI" id="CHEBI:133510"/>
        <dbReference type="ChEBI" id="CHEBI:195560"/>
    </reaction>
    <physiologicalReaction direction="left-to-right" evidence="23">
        <dbReference type="Rhea" id="RHEA:77192"/>
    </physiologicalReaction>
</comment>
<dbReference type="PANTHER" id="PTHR11929">
    <property type="entry name" value="ALPHA- 1,3 -FUCOSYLTRANSFERASE"/>
    <property type="match status" value="1"/>
</dbReference>
<dbReference type="OrthoDB" id="427096at2759"/>
<keyword evidence="11" id="KW-0443">Lipid metabolism</keyword>
<dbReference type="InterPro" id="IPR031481">
    <property type="entry name" value="Glyco_tran_10_N"/>
</dbReference>
<evidence type="ECO:0000313" key="29">
    <source>
        <dbReference type="EMBL" id="KAG9334629.1"/>
    </source>
</evidence>
<comment type="catalytic activity">
    <reaction evidence="15">
        <text>a beta-D-galactosyl-(1-&gt;4)-N-acetyl-beta-D-glucosaminyl derivative + GDP-beta-L-fucose = a beta-D-galactosyl-(1-&gt;4)-[alpha-L-fucosyl-(1-&gt;3)]-N-acetyl-beta-D-glucosaminyl derivative + GDP + H(+)</text>
        <dbReference type="Rhea" id="RHEA:14257"/>
        <dbReference type="ChEBI" id="CHEBI:15378"/>
        <dbReference type="ChEBI" id="CHEBI:57273"/>
        <dbReference type="ChEBI" id="CHEBI:58189"/>
        <dbReference type="ChEBI" id="CHEBI:133507"/>
        <dbReference type="ChEBI" id="CHEBI:137941"/>
        <dbReference type="EC" id="2.4.1.152"/>
    </reaction>
    <physiologicalReaction direction="left-to-right" evidence="15">
        <dbReference type="Rhea" id="RHEA:14258"/>
    </physiologicalReaction>
</comment>
<comment type="catalytic activity">
    <reaction evidence="22">
        <text>beta-D-Gal-(1-&gt;4)-beta-D-GlcNAc-(1-&gt;3)-beta-D-Gal-(1-&gt;4)-D-Glc + GDP-beta-L-fucose = beta-D-Gal-(1-&gt;4)-[alpha-L-Fuc-(1-&gt;3)]-beta-D-GlcNAc-(1-&gt;3)-beta-D-Gal-(1-&gt;4)-D-Glc + GDP + H(+)</text>
        <dbReference type="Rhea" id="RHEA:77187"/>
        <dbReference type="ChEBI" id="CHEBI:15378"/>
        <dbReference type="ChEBI" id="CHEBI:57273"/>
        <dbReference type="ChEBI" id="CHEBI:58189"/>
        <dbReference type="ChEBI" id="CHEBI:60239"/>
        <dbReference type="ChEBI" id="CHEBI:61352"/>
    </reaction>
    <physiologicalReaction direction="left-to-right" evidence="22">
        <dbReference type="Rhea" id="RHEA:77188"/>
    </physiologicalReaction>
</comment>
<feature type="domain" description="Fucosyltransferase C-terminal" evidence="27">
    <location>
        <begin position="186"/>
        <end position="359"/>
    </location>
</feature>
<evidence type="ECO:0000256" key="8">
    <source>
        <dbReference type="ARBA" id="ARBA00022968"/>
    </source>
</evidence>
<evidence type="ECO:0000256" key="22">
    <source>
        <dbReference type="ARBA" id="ARBA00043828"/>
    </source>
</evidence>
<evidence type="ECO:0000256" key="11">
    <source>
        <dbReference type="ARBA" id="ARBA00023098"/>
    </source>
</evidence>
<keyword evidence="14" id="KW-0325">Glycoprotein</keyword>
<feature type="domain" description="Fucosyltransferase N-terminal" evidence="28">
    <location>
        <begin position="64"/>
        <end position="169"/>
    </location>
</feature>
<evidence type="ECO:0000256" key="3">
    <source>
        <dbReference type="ARBA" id="ARBA00008919"/>
    </source>
</evidence>
<keyword evidence="9" id="KW-1133">Transmembrane helix</keyword>
<evidence type="ECO:0000259" key="27">
    <source>
        <dbReference type="Pfam" id="PF00852"/>
    </source>
</evidence>
<name>A0A8T2N2D0_9TELE</name>
<evidence type="ECO:0000256" key="5">
    <source>
        <dbReference type="ARBA" id="ARBA00022676"/>
    </source>
</evidence>
<comment type="catalytic activity">
    <reaction evidence="19">
        <text>an N-acetyl-alpha-neuraminyl-(2-&gt;3)-beta-D-galactosyl-(1-&gt;4)-N-acetyl-beta-D-glucosaminyl derivative + GDP-beta-L-fucose = an alpha-Neu5Ac-(2-&gt;3)-beta-D-Gal-(1-&gt;4)-[alpha-L-Fuc-(1-&gt;3)]-beta-D-GlcNAc derivative + GDP + H(+)</text>
        <dbReference type="Rhea" id="RHEA:56076"/>
        <dbReference type="ChEBI" id="CHEBI:15378"/>
        <dbReference type="ChEBI" id="CHEBI:57273"/>
        <dbReference type="ChEBI" id="CHEBI:58189"/>
        <dbReference type="ChEBI" id="CHEBI:136545"/>
        <dbReference type="ChEBI" id="CHEBI:139509"/>
    </reaction>
    <physiologicalReaction direction="left-to-right" evidence="19">
        <dbReference type="Rhea" id="RHEA:56077"/>
    </physiologicalReaction>
</comment>
<sequence length="362" mass="42071">MVCFLTGLVAGCVLMFLIHNPTMEHEAPSPNPTVKSEVPSPNPTVKHESPSPNPTVKHEAPSPKQTLILMWLWPFGVKFDIDSCRSTRFDIDGCKLTDDRKMYNNADAVLFHHREIRSDLSNMPPSQRPPFQKWVWMNFEPPSNSPKIPGLRNLFNLTLNYRLDADITLLSGKFIPKKGNSSFPIPNKSKLVCWVVSNWKKGLQRVTYYEELIKHIHVDGFGHSFNKPIPSQGHLGVIKQCKFYLSFENSIHKDYMTEKLFNPLSVGTVPVVLGTSRQNYENFLPGDAFIHVDDFPSPKELAEHIRFLDKNEDAYRQYFNWHKHYEVQKFSSWAEHVCFTCDYIRKHKEYKVINDLDKWYWG</sequence>
<protein>
    <recommendedName>
        <fullName evidence="24">Fucosyltransferase</fullName>
        <ecNumber evidence="24">2.4.1.-</ecNumber>
    </recommendedName>
</protein>
<dbReference type="PANTHER" id="PTHR11929:SF10">
    <property type="entry name" value="4-GALACTOSYL-N-ACETYLGLUCOSAMINIDE 3-ALPHA-L-FUCOSYLTRANSFERASE 9"/>
    <property type="match status" value="1"/>
</dbReference>
<evidence type="ECO:0000256" key="6">
    <source>
        <dbReference type="ARBA" id="ARBA00022679"/>
    </source>
</evidence>
<feature type="region of interest" description="Disordered" evidence="25">
    <location>
        <begin position="25"/>
        <end position="60"/>
    </location>
</feature>
<keyword evidence="30" id="KW-1185">Reference proteome</keyword>
<comment type="catalytic activity">
    <reaction evidence="20">
        <text>a neolactoside nLc4Cer + GDP-beta-L-fucose = a neolactoside III(3)-alpha-Fuc-nLc4Cer + GDP + H(+)</text>
        <dbReference type="Rhea" id="RHEA:48376"/>
        <dbReference type="ChEBI" id="CHEBI:15378"/>
        <dbReference type="ChEBI" id="CHEBI:57273"/>
        <dbReference type="ChEBI" id="CHEBI:58189"/>
        <dbReference type="ChEBI" id="CHEBI:90376"/>
        <dbReference type="ChEBI" id="CHEBI:90379"/>
    </reaction>
    <physiologicalReaction direction="left-to-right" evidence="20">
        <dbReference type="Rhea" id="RHEA:48377"/>
    </physiologicalReaction>
</comment>
<dbReference type="EC" id="2.4.1.-" evidence="24"/>
<evidence type="ECO:0000256" key="1">
    <source>
        <dbReference type="ARBA" id="ARBA00004922"/>
    </source>
</evidence>
<dbReference type="FunFam" id="3.40.50.11660:FF:000001">
    <property type="entry name" value="alpha-(1,3)-fucosyltransferase 9"/>
    <property type="match status" value="1"/>
</dbReference>
<evidence type="ECO:0000256" key="13">
    <source>
        <dbReference type="ARBA" id="ARBA00023157"/>
    </source>
</evidence>
<comment type="similarity">
    <text evidence="3 24">Belongs to the glycosyltransferase 10 family.</text>
</comment>
<feature type="chain" id="PRO_5035781683" description="Fucosyltransferase" evidence="26">
    <location>
        <begin position="16"/>
        <end position="362"/>
    </location>
</feature>
<comment type="pathway">
    <text evidence="2">Glycolipid biosynthesis.</text>
</comment>
<evidence type="ECO:0000256" key="18">
    <source>
        <dbReference type="ARBA" id="ARBA00036295"/>
    </source>
</evidence>
<evidence type="ECO:0000256" key="4">
    <source>
        <dbReference type="ARBA" id="ARBA00011738"/>
    </source>
</evidence>
<comment type="pathway">
    <text evidence="1">Protein modification; protein glycosylation.</text>
</comment>
<evidence type="ECO:0000256" key="7">
    <source>
        <dbReference type="ARBA" id="ARBA00022692"/>
    </source>
</evidence>
<keyword evidence="6 24" id="KW-0808">Transferase</keyword>
<evidence type="ECO:0000256" key="17">
    <source>
        <dbReference type="ARBA" id="ARBA00036234"/>
    </source>
</evidence>
<dbReference type="InterPro" id="IPR038577">
    <property type="entry name" value="GT10-like_C_sf"/>
</dbReference>
<dbReference type="GO" id="GO:0006629">
    <property type="term" value="P:lipid metabolic process"/>
    <property type="evidence" value="ECO:0007669"/>
    <property type="project" value="UniProtKB-KW"/>
</dbReference>
<comment type="subunit">
    <text evidence="4">Homodimer.</text>
</comment>
<keyword evidence="7 24" id="KW-0812">Transmembrane</keyword>
<evidence type="ECO:0000256" key="2">
    <source>
        <dbReference type="ARBA" id="ARBA00004934"/>
    </source>
</evidence>
<comment type="subcellular location">
    <subcellularLocation>
        <location evidence="24">Golgi apparatus</location>
        <location evidence="24">Golgi stack membrane</location>
        <topology evidence="24">Single-pass type II membrane protein</topology>
    </subcellularLocation>
    <subcellularLocation>
        <location evidence="21">Golgi apparatus</location>
        <location evidence="21">trans-Golgi network membrane</location>
        <topology evidence="21">Single-pass type II membrane protein</topology>
    </subcellularLocation>
</comment>
<evidence type="ECO:0000256" key="20">
    <source>
        <dbReference type="ARBA" id="ARBA00036757"/>
    </source>
</evidence>
<dbReference type="SUPFAM" id="SSF53756">
    <property type="entry name" value="UDP-Glycosyltransferase/glycogen phosphorylase"/>
    <property type="match status" value="1"/>
</dbReference>
<keyword evidence="5 24" id="KW-0328">Glycosyltransferase</keyword>
<dbReference type="InterPro" id="IPR055270">
    <property type="entry name" value="Glyco_tran_10_C"/>
</dbReference>
<keyword evidence="26" id="KW-0732">Signal</keyword>
<evidence type="ECO:0000256" key="10">
    <source>
        <dbReference type="ARBA" id="ARBA00023034"/>
    </source>
</evidence>
<keyword evidence="10 24" id="KW-0333">Golgi apparatus</keyword>
<dbReference type="EMBL" id="JAFBMS010000144">
    <property type="protein sequence ID" value="KAG9334629.1"/>
    <property type="molecule type" value="Genomic_DNA"/>
</dbReference>
<comment type="catalytic activity">
    <reaction evidence="18">
        <text>alpha-N-glycoloylneuraminosyl-(2-&gt;3)-beta-D-galactosyl-(1-&gt;4)-N-acetyl-beta-D-glucosaminyl-(1-&gt;3)-beta-D-galactosyl-(1-&gt;4)-N-acetyl-beta-D-glucosaminyl-(1-&gt;3)-beta-D-galactosyl-(1-&gt;4)-beta-D-glucosyl-(1&lt;-&gt;1')-ceramide + GDP-beta-L-fucose = alpha-N-glycoloylneuraminosyl-(2-&gt;3)-beta-D-galactosyl-(1-&gt;4)-N-acetyl-beta-D-glucosaminyl-(1-&gt;3)-beta-D-galactosyl-(1-&gt;4)-[alpha-L-fucosyl-(1-&gt;3)]-N-acetyl-beta-D-glucosaminyl-(1-&gt;3)-beta-D-galactosyl-(1-&gt;4)-beta-D-glucosyl-(1&lt;-&gt;1')-ceramide + GDP + H(+)</text>
        <dbReference type="Rhea" id="RHEA:48388"/>
        <dbReference type="ChEBI" id="CHEBI:15378"/>
        <dbReference type="ChEBI" id="CHEBI:57273"/>
        <dbReference type="ChEBI" id="CHEBI:58189"/>
        <dbReference type="ChEBI" id="CHEBI:90383"/>
        <dbReference type="ChEBI" id="CHEBI:90384"/>
    </reaction>
    <physiologicalReaction direction="left-to-right" evidence="18">
        <dbReference type="Rhea" id="RHEA:48389"/>
    </physiologicalReaction>
</comment>
<feature type="signal peptide" evidence="26">
    <location>
        <begin position="1"/>
        <end position="15"/>
    </location>
</feature>